<organism evidence="1 2">
    <name type="scientific">Linum tenue</name>
    <dbReference type="NCBI Taxonomy" id="586396"/>
    <lineage>
        <taxon>Eukaryota</taxon>
        <taxon>Viridiplantae</taxon>
        <taxon>Streptophyta</taxon>
        <taxon>Embryophyta</taxon>
        <taxon>Tracheophyta</taxon>
        <taxon>Spermatophyta</taxon>
        <taxon>Magnoliopsida</taxon>
        <taxon>eudicotyledons</taxon>
        <taxon>Gunneridae</taxon>
        <taxon>Pentapetalae</taxon>
        <taxon>rosids</taxon>
        <taxon>fabids</taxon>
        <taxon>Malpighiales</taxon>
        <taxon>Linaceae</taxon>
        <taxon>Linum</taxon>
    </lineage>
</organism>
<protein>
    <recommendedName>
        <fullName evidence="3">Protein kinase domain-containing protein</fullName>
    </recommendedName>
</protein>
<dbReference type="InterPro" id="IPR011009">
    <property type="entry name" value="Kinase-like_dom_sf"/>
</dbReference>
<evidence type="ECO:0000313" key="1">
    <source>
        <dbReference type="EMBL" id="CAI0419811.1"/>
    </source>
</evidence>
<dbReference type="Proteomes" id="UP001154282">
    <property type="component" value="Unassembled WGS sequence"/>
</dbReference>
<dbReference type="EMBL" id="CAMGYJ010000005">
    <property type="protein sequence ID" value="CAI0419811.1"/>
    <property type="molecule type" value="Genomic_DNA"/>
</dbReference>
<gene>
    <name evidence="1" type="ORF">LITE_LOCUS18140</name>
</gene>
<evidence type="ECO:0008006" key="3">
    <source>
        <dbReference type="Google" id="ProtNLM"/>
    </source>
</evidence>
<dbReference type="PANTHER" id="PTHR35161">
    <property type="entry name" value="OS02G0303100 PROTEIN"/>
    <property type="match status" value="1"/>
</dbReference>
<proteinExistence type="predicted"/>
<dbReference type="PANTHER" id="PTHR35161:SF1">
    <property type="entry name" value="OS02G0138300 PROTEIN"/>
    <property type="match status" value="1"/>
</dbReference>
<reference evidence="1" key="1">
    <citation type="submission" date="2022-08" db="EMBL/GenBank/DDBJ databases">
        <authorList>
            <person name="Gutierrez-Valencia J."/>
        </authorList>
    </citation>
    <scope>NUCLEOTIDE SEQUENCE</scope>
</reference>
<sequence length="397" mass="46211">MLSLATSLTLSSIDLEVRHSLLSPVPRFERQFWVHRDSVDSVASGYRCHITVLQGFVEMTQLSHHKLFEVETHQNVAYFQGALNCGINECTMRCGLVTETHQQELIAFQRGSNPQLDSVLRSIATYTNDGKVYFVYNHYKYTIGELCKTEHFKVTTGGRLTNGFLNLIRGIFFALDELHWEHKTTHNNLNVRNIVTIETDGQSCVKLTGLGLDIHERDVAYNYELEKRKDCCDLEGILRAIVLHSLRSAPIPPMFEALMKNLMKSGCRNLANSIFLLSPYRRLSYLAVAFRRVRIDDKHTNRFHTYFLRILPTDWTKEARKNRQLELVLDYPSAKEYKTTPVSFLRFCRNAVMHYPTTIQGYKSSFQEQWRALYHLCPNFFNKLHDFFISVDIFIFE</sequence>
<dbReference type="AlphaFoldDB" id="A0AAV0KCM9"/>
<dbReference type="SUPFAM" id="SSF56112">
    <property type="entry name" value="Protein kinase-like (PK-like)"/>
    <property type="match status" value="1"/>
</dbReference>
<keyword evidence="2" id="KW-1185">Reference proteome</keyword>
<comment type="caution">
    <text evidence="1">The sequence shown here is derived from an EMBL/GenBank/DDBJ whole genome shotgun (WGS) entry which is preliminary data.</text>
</comment>
<evidence type="ECO:0000313" key="2">
    <source>
        <dbReference type="Proteomes" id="UP001154282"/>
    </source>
</evidence>
<name>A0AAV0KCM9_9ROSI</name>
<accession>A0AAV0KCM9</accession>